<feature type="chain" id="PRO_5046841340" evidence="1">
    <location>
        <begin position="20"/>
        <end position="145"/>
    </location>
</feature>
<accession>A0ABY8IJM0</accession>
<proteinExistence type="predicted"/>
<reference evidence="2" key="2">
    <citation type="journal article" date="2023" name="MicrobiologyOpen">
        <title>Genomics of the tumorigenes clade of the family Rhizobiaceae and description of Rhizobium rhododendri sp. nov.</title>
        <authorList>
            <person name="Kuzmanovic N."/>
            <person name="diCenzo G.C."/>
            <person name="Bunk B."/>
            <person name="Sproeer C."/>
            <person name="Fruehling A."/>
            <person name="Neumann-Schaal M."/>
            <person name="Overmann J."/>
            <person name="Smalla K."/>
        </authorList>
    </citation>
    <scope>NUCLEOTIDE SEQUENCE</scope>
    <source>
        <strain evidence="2">Rho-6.2</strain>
    </source>
</reference>
<evidence type="ECO:0000313" key="3">
    <source>
        <dbReference type="Proteomes" id="UP000318939"/>
    </source>
</evidence>
<reference evidence="2" key="1">
    <citation type="journal article" date="2019" name="Phytopathology">
        <title>A Novel Group of Rhizobium tumorigenes-Like Agrobacteria Associated with Crown Gall Disease of Rhododendron and Blueberry.</title>
        <authorList>
            <person name="Kuzmanovic N."/>
            <person name="Behrens P."/>
            <person name="Idczak E."/>
            <person name="Wagner S."/>
            <person name="Gotz M."/>
            <person name="Sproer C."/>
            <person name="Bunk B."/>
            <person name="Overmann J."/>
            <person name="Smalla K."/>
        </authorList>
    </citation>
    <scope>NUCLEOTIDE SEQUENCE</scope>
    <source>
        <strain evidence="2">Rho-6.2</strain>
    </source>
</reference>
<dbReference type="InterPro" id="IPR010694">
    <property type="entry name" value="Uncharacterised_VirK"/>
</dbReference>
<sequence>MKRFLPVLLLAAQPLAASAAPSGGHSMSLPAVENALVKGRSVAVSLDLGRCTSSSGDEKPSKTRGGLKIEAFRIMDDGTLAFADEHMTLDLEGKPIVQLLRYRVHPDKNAEFTMTVFSLPGYTQVGTPRSFTCKIDDGMSFFTAR</sequence>
<name>A0ABY8IJM0_9HYPH</name>
<evidence type="ECO:0000313" key="2">
    <source>
        <dbReference type="EMBL" id="WFS23557.1"/>
    </source>
</evidence>
<keyword evidence="3" id="KW-1185">Reference proteome</keyword>
<gene>
    <name evidence="2" type="ORF">PR018_03275</name>
</gene>
<dbReference type="EMBL" id="CP117267">
    <property type="protein sequence ID" value="WFS23557.1"/>
    <property type="molecule type" value="Genomic_DNA"/>
</dbReference>
<organism evidence="2 3">
    <name type="scientific">Rhizobium rhododendri</name>
    <dbReference type="NCBI Taxonomy" id="2506430"/>
    <lineage>
        <taxon>Bacteria</taxon>
        <taxon>Pseudomonadati</taxon>
        <taxon>Pseudomonadota</taxon>
        <taxon>Alphaproteobacteria</taxon>
        <taxon>Hyphomicrobiales</taxon>
        <taxon>Rhizobiaceae</taxon>
        <taxon>Rhizobium/Agrobacterium group</taxon>
        <taxon>Rhizobium</taxon>
    </lineage>
</organism>
<protein>
    <submittedName>
        <fullName evidence="2">VirK family protein</fullName>
    </submittedName>
</protein>
<dbReference type="RefSeq" id="WP_142824368.1">
    <property type="nucleotide sequence ID" value="NZ_CP117267.1"/>
</dbReference>
<keyword evidence="1" id="KW-0732">Signal</keyword>
<feature type="signal peptide" evidence="1">
    <location>
        <begin position="1"/>
        <end position="19"/>
    </location>
</feature>
<dbReference type="Pfam" id="PF06903">
    <property type="entry name" value="VirK"/>
    <property type="match status" value="1"/>
</dbReference>
<dbReference type="Proteomes" id="UP000318939">
    <property type="component" value="Chromosome"/>
</dbReference>
<evidence type="ECO:0000256" key="1">
    <source>
        <dbReference type="SAM" id="SignalP"/>
    </source>
</evidence>